<keyword evidence="6" id="KW-1185">Reference proteome</keyword>
<dbReference type="EMBL" id="SNXZ01000001">
    <property type="protein sequence ID" value="TDQ04719.1"/>
    <property type="molecule type" value="Genomic_DNA"/>
</dbReference>
<gene>
    <name evidence="5" type="ORF">EV186_101674</name>
</gene>
<dbReference type="Pfam" id="PF14011">
    <property type="entry name" value="ESX-1_EspG"/>
    <property type="match status" value="1"/>
</dbReference>
<comment type="caution">
    <text evidence="5">The sequence shown here is derived from an EMBL/GenBank/DDBJ whole genome shotgun (WGS) entry which is preliminary data.</text>
</comment>
<evidence type="ECO:0000256" key="1">
    <source>
        <dbReference type="ARBA" id="ARBA00004496"/>
    </source>
</evidence>
<comment type="subcellular location">
    <subcellularLocation>
        <location evidence="1">Cytoplasm</location>
    </subcellularLocation>
</comment>
<evidence type="ECO:0000256" key="2">
    <source>
        <dbReference type="ARBA" id="ARBA00006411"/>
    </source>
</evidence>
<name>A0A4R6SKW8_LABRH</name>
<keyword evidence="3" id="KW-0963">Cytoplasm</keyword>
<keyword evidence="4" id="KW-0143">Chaperone</keyword>
<dbReference type="InterPro" id="IPR025734">
    <property type="entry name" value="EspG"/>
</dbReference>
<accession>A0A4R6SKW8</accession>
<evidence type="ECO:0000256" key="3">
    <source>
        <dbReference type="ARBA" id="ARBA00022490"/>
    </source>
</evidence>
<evidence type="ECO:0000313" key="6">
    <source>
        <dbReference type="Proteomes" id="UP000295444"/>
    </source>
</evidence>
<dbReference type="AlphaFoldDB" id="A0A4R6SKW8"/>
<proteinExistence type="inferred from homology"/>
<evidence type="ECO:0000313" key="5">
    <source>
        <dbReference type="EMBL" id="TDQ04719.1"/>
    </source>
</evidence>
<evidence type="ECO:0000256" key="4">
    <source>
        <dbReference type="ARBA" id="ARBA00023186"/>
    </source>
</evidence>
<organism evidence="5 6">
    <name type="scientific">Labedaea rhizosphaerae</name>
    <dbReference type="NCBI Taxonomy" id="598644"/>
    <lineage>
        <taxon>Bacteria</taxon>
        <taxon>Bacillati</taxon>
        <taxon>Actinomycetota</taxon>
        <taxon>Actinomycetes</taxon>
        <taxon>Pseudonocardiales</taxon>
        <taxon>Pseudonocardiaceae</taxon>
        <taxon>Labedaea</taxon>
    </lineage>
</organism>
<comment type="similarity">
    <text evidence="2">Belongs to the EspG family.</text>
</comment>
<protein>
    <submittedName>
        <fullName evidence="5">ESAT-6 protein secretion system EspG family protein</fullName>
    </submittedName>
</protein>
<reference evidence="5 6" key="1">
    <citation type="submission" date="2019-03" db="EMBL/GenBank/DDBJ databases">
        <title>Genomic Encyclopedia of Type Strains, Phase IV (KMG-IV): sequencing the most valuable type-strain genomes for metagenomic binning, comparative biology and taxonomic classification.</title>
        <authorList>
            <person name="Goeker M."/>
        </authorList>
    </citation>
    <scope>NUCLEOTIDE SEQUENCE [LARGE SCALE GENOMIC DNA]</scope>
    <source>
        <strain evidence="5 6">DSM 45361</strain>
    </source>
</reference>
<sequence length="192" mass="21284">MDERSRLRNETFAILRDSGLLDREGGLDRRLAGWFALLARAERSIDSVFVPGDGEPMRAMVALASGDRALLAEQRPDGVLVQDLHPSSLASTVVDALPPGTRGTERSFTVLAADEPTVPLLSEPRLRGGQFGVNHRDAVDGRRRARVLAWFDLRSGRYLMYRKPGPDGREWLTVAPSDALALRQRLTELLTR</sequence>
<dbReference type="Proteomes" id="UP000295444">
    <property type="component" value="Unassembled WGS sequence"/>
</dbReference>